<evidence type="ECO:0000313" key="3">
    <source>
        <dbReference type="Proteomes" id="UP001332931"/>
    </source>
</evidence>
<dbReference type="PANTHER" id="PTHR43358:SF4">
    <property type="entry name" value="ALPHA_BETA HYDROLASE FOLD-1 DOMAIN-CONTAINING PROTEIN"/>
    <property type="match status" value="1"/>
</dbReference>
<keyword evidence="1" id="KW-0812">Transmembrane</keyword>
<evidence type="ECO:0000313" key="2">
    <source>
        <dbReference type="EMBL" id="MEE6147366.1"/>
    </source>
</evidence>
<dbReference type="EMBL" id="JAZGJQ010000004">
    <property type="protein sequence ID" value="MEE6147366.1"/>
    <property type="molecule type" value="Genomic_DNA"/>
</dbReference>
<feature type="transmembrane region" description="Helical" evidence="1">
    <location>
        <begin position="34"/>
        <end position="53"/>
    </location>
</feature>
<comment type="caution">
    <text evidence="2">The sequence shown here is derived from an EMBL/GenBank/DDBJ whole genome shotgun (WGS) entry which is preliminary data.</text>
</comment>
<proteinExistence type="predicted"/>
<name>A0ABU7R9T5_9ACTN</name>
<protein>
    <submittedName>
        <fullName evidence="2">Alpha/beta hydrolase</fullName>
    </submittedName>
</protein>
<keyword evidence="2" id="KW-0378">Hydrolase</keyword>
<dbReference type="Proteomes" id="UP001332931">
    <property type="component" value="Unassembled WGS sequence"/>
</dbReference>
<dbReference type="GO" id="GO:0016787">
    <property type="term" value="F:hydrolase activity"/>
    <property type="evidence" value="ECO:0007669"/>
    <property type="project" value="UniProtKB-KW"/>
</dbReference>
<evidence type="ECO:0000256" key="1">
    <source>
        <dbReference type="SAM" id="Phobius"/>
    </source>
</evidence>
<dbReference type="PANTHER" id="PTHR43358">
    <property type="entry name" value="ALPHA/BETA-HYDROLASE"/>
    <property type="match status" value="1"/>
</dbReference>
<organism evidence="2 3">
    <name type="scientific">Olsenella absiana</name>
    <dbReference type="NCBI Taxonomy" id="3115222"/>
    <lineage>
        <taxon>Bacteria</taxon>
        <taxon>Bacillati</taxon>
        <taxon>Actinomycetota</taxon>
        <taxon>Coriobacteriia</taxon>
        <taxon>Coriobacteriales</taxon>
        <taxon>Atopobiaceae</taxon>
        <taxon>Olsenella</taxon>
    </lineage>
</organism>
<keyword evidence="3" id="KW-1185">Reference proteome</keyword>
<feature type="transmembrane region" description="Helical" evidence="1">
    <location>
        <begin position="65"/>
        <end position="89"/>
    </location>
</feature>
<keyword evidence="1" id="KW-0472">Membrane</keyword>
<reference evidence="2 3" key="1">
    <citation type="submission" date="2024-01" db="EMBL/GenBank/DDBJ databases">
        <title>Description of Olsenella sp. nov., isolated from pig feces.</title>
        <authorList>
            <person name="Chang Y.-H."/>
        </authorList>
    </citation>
    <scope>NUCLEOTIDE SEQUENCE [LARGE SCALE GENOMIC DNA]</scope>
    <source>
        <strain evidence="2 3">YH-ols2223</strain>
    </source>
</reference>
<dbReference type="RefSeq" id="WP_330958131.1">
    <property type="nucleotide sequence ID" value="NZ_JAZGJQ010000004.1"/>
</dbReference>
<dbReference type="SUPFAM" id="SSF53474">
    <property type="entry name" value="alpha/beta-Hydrolases"/>
    <property type="match status" value="1"/>
</dbReference>
<sequence length="423" mass="45032">MPGGGEGLGTVAERRLKLPSGIDLVGRHDERPRLCHALAFAALVLAVLLWGIARLASGSVADGAFFLVVAIALVVVTVATASVLVGYLLRPHRAPQLTPAERHALRADPEGALAQQAQRVRRLGAPLGRPAADQPFAERSHRGDAETLSLIETNRVAEAHLTEEWLDAIVAPREVTLTAEDGCELAAHVFECALDSSRWAVLVHGYGGGWTDVMLYARHYAALGFNLLVPDLRAHGASGGRRPGLGWLDRTDLVEWCRWIVRNEDEGARIVLHGQGAGGAAACIAAGEKTLPSGVVACVCDSAYSDAWNGLARLLRAKGAPVHPTLDAIRAVYLLMPGGFDLALASAADAAAHAQVPLLLFQGERDAIVPPYMAKKIYDAASGAAAGDNRRLRMFRGAGHLESALVDPATYYHELRDFLKPLV</sequence>
<dbReference type="InterPro" id="IPR052920">
    <property type="entry name" value="DNA-binding_regulatory"/>
</dbReference>
<dbReference type="Gene3D" id="3.40.50.1820">
    <property type="entry name" value="alpha/beta hydrolase"/>
    <property type="match status" value="1"/>
</dbReference>
<dbReference type="InterPro" id="IPR029058">
    <property type="entry name" value="AB_hydrolase_fold"/>
</dbReference>
<accession>A0ABU7R9T5</accession>
<keyword evidence="1" id="KW-1133">Transmembrane helix</keyword>
<gene>
    <name evidence="2" type="ORF">VXJ25_05090</name>
</gene>